<dbReference type="SUPFAM" id="SSF57567">
    <property type="entry name" value="Serine protease inhibitors"/>
    <property type="match status" value="1"/>
</dbReference>
<feature type="domain" description="VWFC" evidence="8">
    <location>
        <begin position="1943"/>
        <end position="2003"/>
    </location>
</feature>
<dbReference type="SMART" id="SM00210">
    <property type="entry name" value="TSPN"/>
    <property type="match status" value="1"/>
</dbReference>
<dbReference type="GO" id="GO:0030513">
    <property type="term" value="P:positive regulation of BMP signaling pathway"/>
    <property type="evidence" value="ECO:0007669"/>
    <property type="project" value="TreeGrafter"/>
</dbReference>
<keyword evidence="10" id="KW-1185">Reference proteome</keyword>
<evidence type="ECO:0000313" key="11">
    <source>
        <dbReference type="RefSeq" id="XP_030072278.1"/>
    </source>
</evidence>
<evidence type="ECO:0000256" key="5">
    <source>
        <dbReference type="ARBA" id="ARBA00023157"/>
    </source>
</evidence>
<feature type="domain" description="VWFC" evidence="8">
    <location>
        <begin position="1688"/>
        <end position="1746"/>
    </location>
</feature>
<feature type="domain" description="VWFC" evidence="8">
    <location>
        <begin position="569"/>
        <end position="628"/>
    </location>
</feature>
<evidence type="ECO:0000313" key="10">
    <source>
        <dbReference type="Proteomes" id="UP000515156"/>
    </source>
</evidence>
<feature type="domain" description="VWFC" evidence="8">
    <location>
        <begin position="866"/>
        <end position="925"/>
    </location>
</feature>
<dbReference type="PANTHER" id="PTHR46698:SF2">
    <property type="entry name" value="KIELIN_CHORDIN-LIKE PROTEIN"/>
    <property type="match status" value="1"/>
</dbReference>
<dbReference type="InterPro" id="IPR001007">
    <property type="entry name" value="VWF_dom"/>
</dbReference>
<feature type="domain" description="VWFC" evidence="8">
    <location>
        <begin position="687"/>
        <end position="745"/>
    </location>
</feature>
<proteinExistence type="predicted"/>
<feature type="domain" description="VWFC" evidence="8">
    <location>
        <begin position="1162"/>
        <end position="1219"/>
    </location>
</feature>
<evidence type="ECO:0000256" key="1">
    <source>
        <dbReference type="ARBA" id="ARBA00004613"/>
    </source>
</evidence>
<dbReference type="PROSITE" id="PS51233">
    <property type="entry name" value="VWFD"/>
    <property type="match status" value="1"/>
</dbReference>
<dbReference type="CDD" id="cd19941">
    <property type="entry name" value="TIL"/>
    <property type="match status" value="1"/>
</dbReference>
<dbReference type="SMART" id="SM00216">
    <property type="entry name" value="VWD"/>
    <property type="match status" value="1"/>
</dbReference>
<evidence type="ECO:0000256" key="7">
    <source>
        <dbReference type="SAM" id="SignalP"/>
    </source>
</evidence>
<dbReference type="InterPro" id="IPR048287">
    <property type="entry name" value="TSPN-like_N"/>
</dbReference>
<feature type="domain" description="VWFD" evidence="9">
    <location>
        <begin position="2007"/>
        <end position="2182"/>
    </location>
</feature>
<dbReference type="InterPro" id="IPR052424">
    <property type="entry name" value="Kielin_Chordin-BMP_Reg"/>
</dbReference>
<evidence type="ECO:0000256" key="6">
    <source>
        <dbReference type="SAM" id="Coils"/>
    </source>
</evidence>
<dbReference type="PANTHER" id="PTHR46698">
    <property type="entry name" value="CROSSVEINLESS 2"/>
    <property type="match status" value="1"/>
</dbReference>
<evidence type="ECO:0000256" key="2">
    <source>
        <dbReference type="ARBA" id="ARBA00022525"/>
    </source>
</evidence>
<dbReference type="CTD" id="375616"/>
<evidence type="ECO:0000259" key="8">
    <source>
        <dbReference type="PROSITE" id="PS50184"/>
    </source>
</evidence>
<protein>
    <submittedName>
        <fullName evidence="11">Kielin/chordin-like protein</fullName>
    </submittedName>
</protein>
<dbReference type="Proteomes" id="UP000515156">
    <property type="component" value="Chromosome 10"/>
</dbReference>
<dbReference type="PROSITE" id="PS01208">
    <property type="entry name" value="VWFC_1"/>
    <property type="match status" value="10"/>
</dbReference>
<dbReference type="PROSITE" id="PS50184">
    <property type="entry name" value="VWFC_2"/>
    <property type="match status" value="22"/>
</dbReference>
<feature type="chain" id="PRO_5027842476" evidence="7">
    <location>
        <begin position="20"/>
        <end position="2342"/>
    </location>
</feature>
<dbReference type="InterPro" id="IPR014853">
    <property type="entry name" value="VWF/SSPO/ZAN-like_Cys-rich_dom"/>
</dbReference>
<dbReference type="GO" id="GO:0005576">
    <property type="term" value="C:extracellular region"/>
    <property type="evidence" value="ECO:0007669"/>
    <property type="project" value="UniProtKB-SubCell"/>
</dbReference>
<keyword evidence="4" id="KW-0677">Repeat</keyword>
<evidence type="ECO:0000256" key="3">
    <source>
        <dbReference type="ARBA" id="ARBA00022729"/>
    </source>
</evidence>
<comment type="subcellular location">
    <subcellularLocation>
        <location evidence="1">Secreted</location>
    </subcellularLocation>
</comment>
<feature type="domain" description="VWFC" evidence="8">
    <location>
        <begin position="1573"/>
        <end position="1631"/>
    </location>
</feature>
<dbReference type="Pfam" id="PF23334">
    <property type="entry name" value="VWC2L_2nd"/>
    <property type="match status" value="9"/>
</dbReference>
<feature type="domain" description="VWFC" evidence="8">
    <location>
        <begin position="1875"/>
        <end position="1939"/>
    </location>
</feature>
<feature type="domain" description="VWFC" evidence="8">
    <location>
        <begin position="1633"/>
        <end position="1688"/>
    </location>
</feature>
<feature type="domain" description="VWFC" evidence="8">
    <location>
        <begin position="925"/>
        <end position="984"/>
    </location>
</feature>
<organism evidence="10 11">
    <name type="scientific">Microcaecilia unicolor</name>
    <dbReference type="NCBI Taxonomy" id="1415580"/>
    <lineage>
        <taxon>Eukaryota</taxon>
        <taxon>Metazoa</taxon>
        <taxon>Chordata</taxon>
        <taxon>Craniata</taxon>
        <taxon>Vertebrata</taxon>
        <taxon>Euteleostomi</taxon>
        <taxon>Amphibia</taxon>
        <taxon>Gymnophiona</taxon>
        <taxon>Siphonopidae</taxon>
        <taxon>Microcaecilia</taxon>
    </lineage>
</organism>
<feature type="domain" description="VWFC" evidence="8">
    <location>
        <begin position="1042"/>
        <end position="1101"/>
    </location>
</feature>
<dbReference type="InParanoid" id="A0A6P7Z4H0"/>
<dbReference type="RefSeq" id="XP_030072278.1">
    <property type="nucleotide sequence ID" value="XM_030216418.1"/>
</dbReference>
<dbReference type="SMART" id="SM00832">
    <property type="entry name" value="C8"/>
    <property type="match status" value="1"/>
</dbReference>
<feature type="domain" description="VWFC" evidence="8">
    <location>
        <begin position="1514"/>
        <end position="1573"/>
    </location>
</feature>
<dbReference type="Pfam" id="PF00094">
    <property type="entry name" value="VWD"/>
    <property type="match status" value="1"/>
</dbReference>
<dbReference type="Pfam" id="PF00093">
    <property type="entry name" value="VWC"/>
    <property type="match status" value="10"/>
</dbReference>
<evidence type="ECO:0000256" key="4">
    <source>
        <dbReference type="ARBA" id="ARBA00022737"/>
    </source>
</evidence>
<feature type="domain" description="VWFC" evidence="8">
    <location>
        <begin position="395"/>
        <end position="452"/>
    </location>
</feature>
<name>A0A6P7Z4H0_9AMPH</name>
<dbReference type="FunCoup" id="A0A6P7Z4H0">
    <property type="interactions" value="113"/>
</dbReference>
<dbReference type="OrthoDB" id="6132182at2759"/>
<feature type="domain" description="VWFC" evidence="8">
    <location>
        <begin position="1455"/>
        <end position="1514"/>
    </location>
</feature>
<evidence type="ECO:0000259" key="9">
    <source>
        <dbReference type="PROSITE" id="PS51233"/>
    </source>
</evidence>
<reference evidence="11" key="1">
    <citation type="submission" date="2025-08" db="UniProtKB">
        <authorList>
            <consortium name="RefSeq"/>
        </authorList>
    </citation>
    <scope>IDENTIFICATION</scope>
</reference>
<dbReference type="Gene3D" id="6.20.200.20">
    <property type="match status" value="19"/>
</dbReference>
<sequence length="2342" mass="256116">MSWLSCVLLTQALLGPGLLLSLETGNSGTDLPLNYFDDNVIDLLEALNVTRSIRGVSKAQGLEPEVPAWKFRQRVPHLTLPWDYSVYLLSTMQSSIGFHFVAKQAKNNEGTIISFISPGAMKRDGRPLLQLVSSTRSNQLRLEYRSAQSMDPASLLFPGGTPFADSQWARVALNLENHKMTLFVDCEEAIIFEKSDGEGMLSLILPLDLEITFASMPGDKTSKFLGYWQTAEISPSGFLRRPWHCENRSDSLPLPYTMAEERYEDLLEHSVDHEAPKAPMPLPPSNIHNYQQHQSEPASFPGTGRSLLPKAMQEERLHRLEEELESLSNMLDMVKTQNMDLLARVKYLETCECRRPLCSWEGKEYKDGDRWVTDGCNLCVCVKGEVKCSLHPDWPKCLGCPDGHQEGETWRPEPCTSCSCSNGNVQCEGPQCPDLNCLDQYTPPGECCPLCRPGCEYEGEQYQNGDYFLARSNPCLNCSCLNSLVRCIPVQCQTVTCSSPRPGQCCPTCPACELDGQPLESGQNVSTADGCQRCNCKDGELLCTEIHQCSQHCTHGIKPLFGSCCPDCSTCDFHGQLIPNGISFVSNGNMCEHCVCLNGNVVCKVVSCPALECVELEEVPGDCCKQCRSCMDGTTRHSHGKNWTPQADPCQTCRCQEGRTVCQKRQCASLCQNPASPRPGTCCPVCDGCSFQGLEYISGEPVTNGNPCVKCTCTKGNVHCTPVSCPATACPNPTHQPGECCSRCEECTFDSQTYKEGDLFIAASDPCLSCRCTVGEVSCNRLDHNCFPMQCSHPGKMTGQCCPSCETCEYEKRLYANGQTFSPPGGGPCLQCTCSGGNVRCQEEICPPVTCTKPIRDPQHCCPICKVCVMDGTEFEDGVEWEPDGDRCSSCTCFNGETVCGATQCPAISCLHPTQSNSDCCPNCEQCTYNQRVYSDGQQFIDPDNPCQTCQCKDGTVQCSPTVCPSVSCSRPERRTGQCCPKCPDCSFESRVFVDGEQFANPLNSCQVCGCSDGQVTCEDRDCSRALCSYPLPGSCCKNNCNGCNYAGKEYPNGADFPHPTDRCKQCHCINGNVQCLAKRCPPLLCSEPFLLPVNCCPQCPAPPAGCLYSGGSYGHMQRFYDPSDKCRDCICNNGTVTCQRKPCAPVQCSHPLQQGCCRSCDGCLLGGKEMANGEQFPDPSDACAHCVCWEGSVSCERRSCPVLECPFPVRGHCCKACEGCEYLGEEYLNNQEFLDAQNPCSRCVCANGFVTCKQKPCYKPRCSHPITLPGKCCPVCEGCFYHGITISNGQSFPDPKDAICSQCTCRGGSVQCARKLCSPTSCLHPVTGPCDCPLCQGCHFQERDYVDGEVFPAPKGRCEQCRCMRGEVTCGTKMCSAVACSHPAADSCHCPVCDGCSYHGRNCRNGENFPDPEDKCNQCTCLNGGVTCLPLTCQPVSCQHPITPPGECCPFCTGICSYNGQVYESGAVFDSPEDGCTKCTCLNEVVTCHPKPCAKQCSHPLPTSASACCPLCDRCWYEGQEYDNHQTFYPTSNPCQRCICLHGNVLCTPVVCLKTTCANPISKPGQCCPECQVCQHEGKEYSEGSHWVPASSACQECTCTLGEVSCTEVHCEISCTHPSQVPGQCCPLCHDCFFEGHLYHHGDTFDADVCRQCVCQTGNVLCITTQCPPLGCRHQVTSPGSCCPQCRGCVYSGQEYHNGSSWFSPTTPCMSCMCVDSVTTCSEIRCVTSCVNQIQVPGECCPLCADCVHNGQVYSPGESFQPSEDPCEICTCELMPDGQLYRNCNRKQCPSLLDCPKNHILLPGPDHCCPTCAQALSNCTASLVGREIHDSNDPCFTCQCKDLTWVCVHQGCPFLSCPSTEQFMPHNSCCPACDECVIEAENRRVSDGEIWTDSTDDCVTCTCNLGHVECHIQECIPVLCQDGLVKVRTPGRCCYECQDPNMSCSYQGQMYPSNEHWEVDECTSCTCVSGEVHCQSERCPQVSCAADETPALIPGMCCPHCIPRPATCIAFGDPHYRTFDGKMFHFQGSCTYVLAEDCEGGDFSIHTTNDDRGRRGVSWTKEVTVLIGDVVVQLLQDWVVMVDYQTVDLPFLKEPYIYIEQKTNTILLNTNIGVKVLWNGKSHLEVSVPGTYKGNMCGLCGNFNNYPQDDMRVRTGQIVQSEATFGNSWKVQSDNYTSQCSDGQDIEPCKEAGYRAHKEANIKCKTLKSKAFESCHGVVAPEMFFASCVYDLCACGSSVDECLCDVLEAYASECREAGIILQWRSPSLCAVGCPHDRGYVFDECGPPCPKTCFNKAVPLGVIESHCFKPCVPGCQCPAGLVEHESHCILPEACPKIIYGNL</sequence>
<feature type="domain" description="VWFC" evidence="8">
    <location>
        <begin position="1746"/>
        <end position="1814"/>
    </location>
</feature>
<feature type="domain" description="VWFC" evidence="8">
    <location>
        <begin position="745"/>
        <end position="806"/>
    </location>
</feature>
<feature type="domain" description="VWFC" evidence="8">
    <location>
        <begin position="806"/>
        <end position="866"/>
    </location>
</feature>
<feature type="domain" description="VWFC" evidence="8">
    <location>
        <begin position="628"/>
        <end position="687"/>
    </location>
</feature>
<feature type="coiled-coil region" evidence="6">
    <location>
        <begin position="310"/>
        <end position="337"/>
    </location>
</feature>
<feature type="domain" description="VWFC" evidence="8">
    <location>
        <begin position="1395"/>
        <end position="1454"/>
    </location>
</feature>
<dbReference type="Gene3D" id="2.60.120.200">
    <property type="match status" value="1"/>
</dbReference>
<feature type="domain" description="VWFC" evidence="8">
    <location>
        <begin position="453"/>
        <end position="510"/>
    </location>
</feature>
<dbReference type="Gene3D" id="2.10.70.10">
    <property type="entry name" value="Complement Module, domain 1"/>
    <property type="match status" value="8"/>
</dbReference>
<feature type="domain" description="VWFC" evidence="8">
    <location>
        <begin position="1219"/>
        <end position="1278"/>
    </location>
</feature>
<dbReference type="KEGG" id="muo:115478810"/>
<feature type="domain" description="VWFC" evidence="8">
    <location>
        <begin position="510"/>
        <end position="569"/>
    </location>
</feature>
<dbReference type="InterPro" id="IPR013320">
    <property type="entry name" value="ConA-like_dom_sf"/>
</dbReference>
<dbReference type="SMART" id="SM00214">
    <property type="entry name" value="VWC"/>
    <property type="match status" value="28"/>
</dbReference>
<dbReference type="SMART" id="SM00215">
    <property type="entry name" value="VWC_out"/>
    <property type="match status" value="14"/>
</dbReference>
<dbReference type="SUPFAM" id="SSF49899">
    <property type="entry name" value="Concanavalin A-like lectins/glucanases"/>
    <property type="match status" value="1"/>
</dbReference>
<dbReference type="SUPFAM" id="SSF57603">
    <property type="entry name" value="FnI-like domain"/>
    <property type="match status" value="26"/>
</dbReference>
<dbReference type="InterPro" id="IPR036084">
    <property type="entry name" value="Ser_inhib-like_sf"/>
</dbReference>
<keyword evidence="6" id="KW-0175">Coiled coil</keyword>
<accession>A0A6P7Z4H0</accession>
<feature type="signal peptide" evidence="7">
    <location>
        <begin position="1"/>
        <end position="19"/>
    </location>
</feature>
<keyword evidence="2" id="KW-0964">Secreted</keyword>
<dbReference type="GeneID" id="115478810"/>
<gene>
    <name evidence="11" type="primary">KCP</name>
</gene>
<keyword evidence="5" id="KW-1015">Disulfide bond</keyword>
<keyword evidence="3 7" id="KW-0732">Signal</keyword>
<dbReference type="InterPro" id="IPR001846">
    <property type="entry name" value="VWF_type-D"/>
</dbReference>